<accession>A0ABS1QZS2</accession>
<dbReference type="RefSeq" id="WP_202101309.1">
    <property type="nucleotide sequence ID" value="NZ_JAERTY010000001.1"/>
</dbReference>
<feature type="transmembrane region" description="Helical" evidence="1">
    <location>
        <begin position="35"/>
        <end position="55"/>
    </location>
</feature>
<proteinExistence type="predicted"/>
<evidence type="ECO:0000256" key="1">
    <source>
        <dbReference type="SAM" id="Phobius"/>
    </source>
</evidence>
<name>A0ABS1QZS2_9SPHI</name>
<protein>
    <submittedName>
        <fullName evidence="2">Uncharacterized protein</fullName>
    </submittedName>
</protein>
<keyword evidence="1" id="KW-1133">Transmembrane helix</keyword>
<keyword evidence="1" id="KW-0812">Transmembrane</keyword>
<evidence type="ECO:0000313" key="3">
    <source>
        <dbReference type="Proteomes" id="UP000625283"/>
    </source>
</evidence>
<dbReference type="EMBL" id="JAERTY010000001">
    <property type="protein sequence ID" value="MBL1407514.1"/>
    <property type="molecule type" value="Genomic_DNA"/>
</dbReference>
<evidence type="ECO:0000313" key="2">
    <source>
        <dbReference type="EMBL" id="MBL1407514.1"/>
    </source>
</evidence>
<gene>
    <name evidence="2" type="ORF">JKG61_01985</name>
</gene>
<comment type="caution">
    <text evidence="2">The sequence shown here is derived from an EMBL/GenBank/DDBJ whole genome shotgun (WGS) entry which is preliminary data.</text>
</comment>
<organism evidence="2 3">
    <name type="scientific">Sphingobacterium faecale</name>
    <dbReference type="NCBI Taxonomy" id="2803775"/>
    <lineage>
        <taxon>Bacteria</taxon>
        <taxon>Pseudomonadati</taxon>
        <taxon>Bacteroidota</taxon>
        <taxon>Sphingobacteriia</taxon>
        <taxon>Sphingobacteriales</taxon>
        <taxon>Sphingobacteriaceae</taxon>
        <taxon>Sphingobacterium</taxon>
    </lineage>
</organism>
<keyword evidence="1" id="KW-0472">Membrane</keyword>
<sequence length="93" mass="11231">MSPPFLLAAVLHYSGEAGTFFICKDWEYHDDRWDIGGWWLLLVLNFILIIFKVYVNDVLYQQLRLLYFSTERTSTLRSWYRQDLLAEANRYED</sequence>
<dbReference type="Proteomes" id="UP000625283">
    <property type="component" value="Unassembled WGS sequence"/>
</dbReference>
<reference evidence="2 3" key="1">
    <citation type="submission" date="2021-01" db="EMBL/GenBank/DDBJ databases">
        <title>C459-1 draft genome sequence.</title>
        <authorList>
            <person name="Zhang X.-F."/>
        </authorList>
    </citation>
    <scope>NUCLEOTIDE SEQUENCE [LARGE SCALE GENOMIC DNA]</scope>
    <source>
        <strain evidence="3">C459-1</strain>
    </source>
</reference>
<keyword evidence="3" id="KW-1185">Reference proteome</keyword>